<accession>A0A1G2MAX2</accession>
<dbReference type="SUPFAM" id="SSF53271">
    <property type="entry name" value="PRTase-like"/>
    <property type="match status" value="1"/>
</dbReference>
<dbReference type="InterPro" id="IPR000836">
    <property type="entry name" value="PRTase_dom"/>
</dbReference>
<reference evidence="1 2" key="1">
    <citation type="journal article" date="2016" name="Nat. Commun.">
        <title>Thousands of microbial genomes shed light on interconnected biogeochemical processes in an aquifer system.</title>
        <authorList>
            <person name="Anantharaman K."/>
            <person name="Brown C.T."/>
            <person name="Hug L.A."/>
            <person name="Sharon I."/>
            <person name="Castelle C.J."/>
            <person name="Probst A.J."/>
            <person name="Thomas B.C."/>
            <person name="Singh A."/>
            <person name="Wilkins M.J."/>
            <person name="Karaoz U."/>
            <person name="Brodie E.L."/>
            <person name="Williams K.H."/>
            <person name="Hubbard S.S."/>
            <person name="Banfield J.F."/>
        </authorList>
    </citation>
    <scope>NUCLEOTIDE SEQUENCE [LARGE SCALE GENOMIC DNA]</scope>
</reference>
<evidence type="ECO:0000313" key="1">
    <source>
        <dbReference type="EMBL" id="OHA21018.1"/>
    </source>
</evidence>
<comment type="caution">
    <text evidence="1">The sequence shown here is derived from an EMBL/GenBank/DDBJ whole genome shotgun (WGS) entry which is preliminary data.</text>
</comment>
<dbReference type="CDD" id="cd06223">
    <property type="entry name" value="PRTases_typeI"/>
    <property type="match status" value="1"/>
</dbReference>
<proteinExistence type="predicted"/>
<dbReference type="Proteomes" id="UP000178121">
    <property type="component" value="Unassembled WGS sequence"/>
</dbReference>
<dbReference type="EMBL" id="MHRI01000017">
    <property type="protein sequence ID" value="OHA21018.1"/>
    <property type="molecule type" value="Genomic_DNA"/>
</dbReference>
<evidence type="ECO:0000313" key="2">
    <source>
        <dbReference type="Proteomes" id="UP000178121"/>
    </source>
</evidence>
<organism evidence="1 2">
    <name type="scientific">Candidatus Taylorbacteria bacterium RIFCSPHIGHO2_01_FULL_51_15</name>
    <dbReference type="NCBI Taxonomy" id="1802304"/>
    <lineage>
        <taxon>Bacteria</taxon>
        <taxon>Candidatus Tayloriibacteriota</taxon>
    </lineage>
</organism>
<dbReference type="InterPro" id="IPR029057">
    <property type="entry name" value="PRTase-like"/>
</dbReference>
<dbReference type="Gene3D" id="3.40.50.2020">
    <property type="match status" value="1"/>
</dbReference>
<protein>
    <recommendedName>
        <fullName evidence="3">Phosphoribosyltransferase domain-containing protein</fullName>
    </recommendedName>
</protein>
<evidence type="ECO:0008006" key="3">
    <source>
        <dbReference type="Google" id="ProtNLM"/>
    </source>
</evidence>
<gene>
    <name evidence="1" type="ORF">A2849_01780</name>
</gene>
<dbReference type="AlphaFoldDB" id="A0A1G2MAX2"/>
<sequence>MKPITEMTREELLFLEVKDIGRPLTAEEVIYMATTLGAFWSYDYEAAKAGRVGMHALLKSGLHSDGFFVSRIFLELWNIRYIMANQIMMRLRNMHVPQPDYVVGIPDGATKLGEEVTWMLGAKPAHMEKVEGRICLITPLEPGASLLLVEDVCTRGTGFIQAAESVLEQCSTTRIIACDPVIINRGGLQAVEVKGVGECSILPIVERRIQDWDPGKGECPLCALGSTAIKPKATGENWRTLLASQKEEKRVFGAPGSD</sequence>
<name>A0A1G2MAX2_9BACT</name>